<dbReference type="OrthoDB" id="9772630at2"/>
<dbReference type="InterPro" id="IPR004995">
    <property type="entry name" value="Spore_Ger"/>
</dbReference>
<dbReference type="Pfam" id="PF03323">
    <property type="entry name" value="GerA"/>
    <property type="match status" value="1"/>
</dbReference>
<evidence type="ECO:0000256" key="1">
    <source>
        <dbReference type="ARBA" id="ARBA00004141"/>
    </source>
</evidence>
<feature type="transmembrane region" description="Helical" evidence="5">
    <location>
        <begin position="391"/>
        <end position="408"/>
    </location>
</feature>
<dbReference type="Proteomes" id="UP000315711">
    <property type="component" value="Unassembled WGS sequence"/>
</dbReference>
<keyword evidence="7" id="KW-1185">Reference proteome</keyword>
<reference evidence="6 7" key="1">
    <citation type="journal article" date="2015" name="Stand. Genomic Sci.">
        <title>Genomic Encyclopedia of Bacterial and Archaeal Type Strains, Phase III: the genomes of soil and plant-associated and newly described type strains.</title>
        <authorList>
            <person name="Whitman W.B."/>
            <person name="Woyke T."/>
            <person name="Klenk H.P."/>
            <person name="Zhou Y."/>
            <person name="Lilburn T.G."/>
            <person name="Beck B.J."/>
            <person name="De Vos P."/>
            <person name="Vandamme P."/>
            <person name="Eisen J.A."/>
            <person name="Garrity G."/>
            <person name="Hugenholtz P."/>
            <person name="Kyrpides N.C."/>
        </authorList>
    </citation>
    <scope>NUCLEOTIDE SEQUENCE [LARGE SCALE GENOMIC DNA]</scope>
    <source>
        <strain evidence="6 7">CGMCC 1.10116</strain>
    </source>
</reference>
<feature type="transmembrane region" description="Helical" evidence="5">
    <location>
        <begin position="445"/>
        <end position="468"/>
    </location>
</feature>
<feature type="transmembrane region" description="Helical" evidence="5">
    <location>
        <begin position="320"/>
        <end position="342"/>
    </location>
</feature>
<name>A0A562QMN0_9BACI</name>
<evidence type="ECO:0000256" key="2">
    <source>
        <dbReference type="ARBA" id="ARBA00005278"/>
    </source>
</evidence>
<protein>
    <submittedName>
        <fullName evidence="6">Spore germination protein KA</fullName>
    </submittedName>
</protein>
<dbReference type="EMBL" id="VLKZ01000003">
    <property type="protein sequence ID" value="TWI57933.1"/>
    <property type="molecule type" value="Genomic_DNA"/>
</dbReference>
<evidence type="ECO:0000313" key="7">
    <source>
        <dbReference type="Proteomes" id="UP000315711"/>
    </source>
</evidence>
<keyword evidence="3 4" id="KW-0472">Membrane</keyword>
<evidence type="ECO:0000313" key="6">
    <source>
        <dbReference type="EMBL" id="TWI57933.1"/>
    </source>
</evidence>
<comment type="subcellular location">
    <subcellularLocation>
        <location evidence="4">Cell membrane</location>
    </subcellularLocation>
    <subcellularLocation>
        <location evidence="1">Membrane</location>
        <topology evidence="1">Multi-pass membrane protein</topology>
    </subcellularLocation>
</comment>
<comment type="caution">
    <text evidence="6">The sequence shown here is derived from an EMBL/GenBank/DDBJ whole genome shotgun (WGS) entry which is preliminary data.</text>
</comment>
<proteinExistence type="inferred from homology"/>
<dbReference type="InterPro" id="IPR050768">
    <property type="entry name" value="UPF0353/GerABKA_families"/>
</dbReference>
<keyword evidence="5" id="KW-0812">Transmembrane</keyword>
<evidence type="ECO:0000256" key="3">
    <source>
        <dbReference type="ARBA" id="ARBA00023136"/>
    </source>
</evidence>
<dbReference type="GO" id="GO:0005886">
    <property type="term" value="C:plasma membrane"/>
    <property type="evidence" value="ECO:0007669"/>
    <property type="project" value="UniProtKB-SubCell"/>
</dbReference>
<sequence length="531" mass="59139">MGRLFKKIHAVFKKQAPKFETKMNKHLADGLESLLDNNIERIEKETGKSSDIVIRRLNLGGQKDARAAVVYTEGLIDSHSLNEILEDLLDDDQHSSIKQVLQHFPNIISDIKENVIVVGSAKEATNFEDLFTHLLSGSAILLIEGISKALAIQIEGWEKRAVEEPQSQTVIKGPKEGFTENLRTNTSLIRRRIKSPDLWIDTKQLGRLTKTNTAIAYIKGIVSDKVVDEVYERLERIDIDSILESGNVEELIQDGKFTPFPTIFNSERPDAVAAGLLEGRVAIVVDGTPFVMMVPCFITDFFQSSEDYYQRADMATFLRLLRYLSFFIALLGPAIYISILTFHQEMAPTQLLISLAAQREGVPFPAYIEALMMEFAFEILREAGVRMPRAVGQAMSIVGALVLGTAAVEAGLVSAAMVIVVAITAIANFVIPSINLAITVRLLRFGMMILAASFGFFGIFIGLILMVVHICGLRSFGVPYTAPMAPFILEDQKDAIFRFPKWALNTRPHLISQQNEIRKTKIPTSKPKDER</sequence>
<dbReference type="GO" id="GO:0009847">
    <property type="term" value="P:spore germination"/>
    <property type="evidence" value="ECO:0007669"/>
    <property type="project" value="UniProtKB-UniRule"/>
</dbReference>
<accession>A0A562QMN0</accession>
<comment type="similarity">
    <text evidence="2 4">Belongs to the GerABKA family.</text>
</comment>
<dbReference type="PANTHER" id="PTHR22550:SF5">
    <property type="entry name" value="LEUCINE ZIPPER PROTEIN 4"/>
    <property type="match status" value="1"/>
</dbReference>
<evidence type="ECO:0000256" key="5">
    <source>
        <dbReference type="SAM" id="Phobius"/>
    </source>
</evidence>
<dbReference type="AlphaFoldDB" id="A0A562QMN0"/>
<evidence type="ECO:0000256" key="4">
    <source>
        <dbReference type="PIRNR" id="PIRNR005690"/>
    </source>
</evidence>
<gene>
    <name evidence="6" type="ORF">IQ10_01263</name>
</gene>
<keyword evidence="5" id="KW-1133">Transmembrane helix</keyword>
<feature type="transmembrane region" description="Helical" evidence="5">
    <location>
        <begin position="414"/>
        <end position="438"/>
    </location>
</feature>
<dbReference type="RefSeq" id="WP_144449614.1">
    <property type="nucleotide sequence ID" value="NZ_VLKZ01000003.1"/>
</dbReference>
<organism evidence="6 7">
    <name type="scientific">Halalkalibacter nanhaiisediminis</name>
    <dbReference type="NCBI Taxonomy" id="688079"/>
    <lineage>
        <taxon>Bacteria</taxon>
        <taxon>Bacillati</taxon>
        <taxon>Bacillota</taxon>
        <taxon>Bacilli</taxon>
        <taxon>Bacillales</taxon>
        <taxon>Bacillaceae</taxon>
        <taxon>Halalkalibacter</taxon>
    </lineage>
</organism>
<dbReference type="PIRSF" id="PIRSF005690">
    <property type="entry name" value="GerBA"/>
    <property type="match status" value="1"/>
</dbReference>
<dbReference type="PANTHER" id="PTHR22550">
    <property type="entry name" value="SPORE GERMINATION PROTEIN"/>
    <property type="match status" value="1"/>
</dbReference>